<dbReference type="RefSeq" id="WP_015903459.1">
    <property type="nucleotide sequence ID" value="NC_012108.1"/>
</dbReference>
<evidence type="ECO:0000256" key="3">
    <source>
        <dbReference type="ARBA" id="ARBA00023163"/>
    </source>
</evidence>
<dbReference type="InterPro" id="IPR000524">
    <property type="entry name" value="Tscrpt_reg_HTH_GntR"/>
</dbReference>
<dbReference type="Pfam" id="PF07729">
    <property type="entry name" value="FCD"/>
    <property type="match status" value="1"/>
</dbReference>
<accession>C0QA87</accession>
<dbReference type="InterPro" id="IPR011711">
    <property type="entry name" value="GntR_C"/>
</dbReference>
<dbReference type="AlphaFoldDB" id="C0QA87"/>
<sequence length="222" mass="25460">MSKIKKQTYSDQVVHYIKEGILKGEFQPGSKVKEVELAHKLSISRAPIREALQILAKEGLIVSKPQKGKYVTTLTAKQIKDSYFTGGILEGAAVAAAMDRYTEEDITGLERLVQEMKAIAETKAPIENFAKLDNEFHGILFSRINNDLVYELCHRSCQGISKFLLFNHWIKLYTAHEIYQRHLRIVNALKKNDPIYLENTIREHYLDSGDRMSHYGVDVYEE</sequence>
<dbReference type="Gene3D" id="1.10.10.10">
    <property type="entry name" value="Winged helix-like DNA-binding domain superfamily/Winged helix DNA-binding domain"/>
    <property type="match status" value="1"/>
</dbReference>
<dbReference type="Proteomes" id="UP000000442">
    <property type="component" value="Chromosome"/>
</dbReference>
<dbReference type="PANTHER" id="PTHR43537">
    <property type="entry name" value="TRANSCRIPTIONAL REGULATOR, GNTR FAMILY"/>
    <property type="match status" value="1"/>
</dbReference>
<keyword evidence="6" id="KW-1185">Reference proteome</keyword>
<reference evidence="5 6" key="1">
    <citation type="journal article" date="2009" name="Environ. Microbiol.">
        <title>Genome sequence of Desulfobacterium autotrophicum HRM2, a marine sulfate reducer oxidizing organic carbon completely to carbon dioxide.</title>
        <authorList>
            <person name="Strittmatter A.W."/>
            <person name="Liesegang H."/>
            <person name="Rabus R."/>
            <person name="Decker I."/>
            <person name="Amann J."/>
            <person name="Andres S."/>
            <person name="Henne A."/>
            <person name="Fricke W.F."/>
            <person name="Martinez-Arias R."/>
            <person name="Bartels D."/>
            <person name="Goesmann A."/>
            <person name="Krause L."/>
            <person name="Puehler A."/>
            <person name="Klenk H.P."/>
            <person name="Richter M."/>
            <person name="Schuler M."/>
            <person name="Gloeckner F.O."/>
            <person name="Meyerdierks A."/>
            <person name="Gottschalk G."/>
            <person name="Amann R."/>
        </authorList>
    </citation>
    <scope>NUCLEOTIDE SEQUENCE [LARGE SCALE GENOMIC DNA]</scope>
    <source>
        <strain evidence="6">ATCC 43914 / DSM 3382 / HRM2</strain>
    </source>
</reference>
<proteinExistence type="predicted"/>
<dbReference type="SMART" id="SM00345">
    <property type="entry name" value="HTH_GNTR"/>
    <property type="match status" value="1"/>
</dbReference>
<feature type="domain" description="HTH gntR-type" evidence="4">
    <location>
        <begin position="7"/>
        <end position="74"/>
    </location>
</feature>
<dbReference type="STRING" id="177437.HRM2_15630"/>
<evidence type="ECO:0000256" key="1">
    <source>
        <dbReference type="ARBA" id="ARBA00023015"/>
    </source>
</evidence>
<name>C0QA87_DESAH</name>
<gene>
    <name evidence="5" type="ordered locus">HRM2_15630</name>
</gene>
<dbReference type="InterPro" id="IPR036388">
    <property type="entry name" value="WH-like_DNA-bd_sf"/>
</dbReference>
<protein>
    <submittedName>
        <fullName evidence="5">Transcriptional regulator (GntR family protein)</fullName>
    </submittedName>
</protein>
<dbReference type="Gene3D" id="1.20.120.530">
    <property type="entry name" value="GntR ligand-binding domain-like"/>
    <property type="match status" value="1"/>
</dbReference>
<dbReference type="SUPFAM" id="SSF46785">
    <property type="entry name" value="Winged helix' DNA-binding domain"/>
    <property type="match status" value="1"/>
</dbReference>
<dbReference type="SUPFAM" id="SSF48008">
    <property type="entry name" value="GntR ligand-binding domain-like"/>
    <property type="match status" value="1"/>
</dbReference>
<dbReference type="SMART" id="SM00895">
    <property type="entry name" value="FCD"/>
    <property type="match status" value="1"/>
</dbReference>
<evidence type="ECO:0000256" key="2">
    <source>
        <dbReference type="ARBA" id="ARBA00023125"/>
    </source>
</evidence>
<organism evidence="5 6">
    <name type="scientific">Desulforapulum autotrophicum (strain ATCC 43914 / DSM 3382 / VKM B-1955 / HRM2)</name>
    <name type="common">Desulfobacterium autotrophicum</name>
    <dbReference type="NCBI Taxonomy" id="177437"/>
    <lineage>
        <taxon>Bacteria</taxon>
        <taxon>Pseudomonadati</taxon>
        <taxon>Thermodesulfobacteriota</taxon>
        <taxon>Desulfobacteria</taxon>
        <taxon>Desulfobacterales</taxon>
        <taxon>Desulfobacteraceae</taxon>
        <taxon>Desulforapulum</taxon>
    </lineage>
</organism>
<dbReference type="PANTHER" id="PTHR43537:SF24">
    <property type="entry name" value="GLUCONATE OPERON TRANSCRIPTIONAL REPRESSOR"/>
    <property type="match status" value="1"/>
</dbReference>
<dbReference type="OrthoDB" id="9810548at2"/>
<keyword evidence="3" id="KW-0804">Transcription</keyword>
<keyword evidence="1" id="KW-0805">Transcription regulation</keyword>
<dbReference type="PROSITE" id="PS50949">
    <property type="entry name" value="HTH_GNTR"/>
    <property type="match status" value="1"/>
</dbReference>
<evidence type="ECO:0000313" key="6">
    <source>
        <dbReference type="Proteomes" id="UP000000442"/>
    </source>
</evidence>
<evidence type="ECO:0000259" key="4">
    <source>
        <dbReference type="PROSITE" id="PS50949"/>
    </source>
</evidence>
<dbReference type="PRINTS" id="PR00035">
    <property type="entry name" value="HTHGNTR"/>
</dbReference>
<dbReference type="InterPro" id="IPR036390">
    <property type="entry name" value="WH_DNA-bd_sf"/>
</dbReference>
<dbReference type="eggNOG" id="COG1802">
    <property type="taxonomic scope" value="Bacteria"/>
</dbReference>
<dbReference type="GO" id="GO:0003677">
    <property type="term" value="F:DNA binding"/>
    <property type="evidence" value="ECO:0007669"/>
    <property type="project" value="UniProtKB-KW"/>
</dbReference>
<dbReference type="GO" id="GO:0003700">
    <property type="term" value="F:DNA-binding transcription factor activity"/>
    <property type="evidence" value="ECO:0007669"/>
    <property type="project" value="InterPro"/>
</dbReference>
<dbReference type="Pfam" id="PF00392">
    <property type="entry name" value="GntR"/>
    <property type="match status" value="1"/>
</dbReference>
<keyword evidence="2" id="KW-0238">DNA-binding</keyword>
<dbReference type="HOGENOM" id="CLU_017584_5_2_7"/>
<dbReference type="CDD" id="cd07377">
    <property type="entry name" value="WHTH_GntR"/>
    <property type="match status" value="1"/>
</dbReference>
<dbReference type="KEGG" id="dat:HRM2_15630"/>
<evidence type="ECO:0000313" key="5">
    <source>
        <dbReference type="EMBL" id="ACN14672.1"/>
    </source>
</evidence>
<dbReference type="InterPro" id="IPR008920">
    <property type="entry name" value="TF_FadR/GntR_C"/>
</dbReference>
<dbReference type="EMBL" id="CP001087">
    <property type="protein sequence ID" value="ACN14672.1"/>
    <property type="molecule type" value="Genomic_DNA"/>
</dbReference>